<dbReference type="RefSeq" id="WP_179975146.1">
    <property type="nucleotide sequence ID" value="NZ_CP049075.1"/>
</dbReference>
<name>A0A7H9CIU8_9BACT</name>
<evidence type="ECO:0000313" key="4">
    <source>
        <dbReference type="Proteomes" id="UP000509414"/>
    </source>
</evidence>
<accession>A0A7H9CIU8</accession>
<gene>
    <name evidence="3" type="ORF">CINF_1569</name>
</gene>
<dbReference type="EMBL" id="CP049075">
    <property type="protein sequence ID" value="QLI06046.1"/>
    <property type="molecule type" value="Genomic_DNA"/>
</dbReference>
<dbReference type="PROSITE" id="PS50005">
    <property type="entry name" value="TPR"/>
    <property type="match status" value="1"/>
</dbReference>
<dbReference type="SUPFAM" id="SSF48452">
    <property type="entry name" value="TPR-like"/>
    <property type="match status" value="1"/>
</dbReference>
<organism evidence="3 4">
    <name type="scientific">Candidatus Campylobacter infans</name>
    <dbReference type="NCBI Taxonomy" id="2561898"/>
    <lineage>
        <taxon>Bacteria</taxon>
        <taxon>Pseudomonadati</taxon>
        <taxon>Campylobacterota</taxon>
        <taxon>Epsilonproteobacteria</taxon>
        <taxon>Campylobacterales</taxon>
        <taxon>Campylobacteraceae</taxon>
        <taxon>Campylobacter</taxon>
    </lineage>
</organism>
<dbReference type="Proteomes" id="UP000509414">
    <property type="component" value="Chromosome"/>
</dbReference>
<evidence type="ECO:0000313" key="3">
    <source>
        <dbReference type="EMBL" id="QLI06046.1"/>
    </source>
</evidence>
<keyword evidence="2" id="KW-0812">Transmembrane</keyword>
<dbReference type="InterPro" id="IPR019734">
    <property type="entry name" value="TPR_rpt"/>
</dbReference>
<keyword evidence="4" id="KW-1185">Reference proteome</keyword>
<dbReference type="KEGG" id="cinf:CINF_1569"/>
<keyword evidence="2" id="KW-0472">Membrane</keyword>
<reference evidence="3 4" key="1">
    <citation type="submission" date="2020-02" db="EMBL/GenBank/DDBJ databases">
        <title>Complete genome sequence of the novel Campylobacter species Candidatus Campylobacter infans.</title>
        <authorList>
            <person name="Duim B."/>
            <person name="Zomer A."/>
            <person name="van der Graaf L."/>
            <person name="Wagenaar J."/>
        </authorList>
    </citation>
    <scope>NUCLEOTIDE SEQUENCE [LARGE SCALE GENOMIC DNA]</scope>
    <source>
        <strain evidence="3 4">19S00001</strain>
    </source>
</reference>
<dbReference type="Gene3D" id="1.25.40.10">
    <property type="entry name" value="Tetratricopeptide repeat domain"/>
    <property type="match status" value="1"/>
</dbReference>
<dbReference type="AlphaFoldDB" id="A0A7H9CIU8"/>
<evidence type="ECO:0000256" key="1">
    <source>
        <dbReference type="PROSITE-ProRule" id="PRU00339"/>
    </source>
</evidence>
<feature type="repeat" description="TPR" evidence="1">
    <location>
        <begin position="105"/>
        <end position="138"/>
    </location>
</feature>
<protein>
    <submittedName>
        <fullName evidence="3">Tetratricopeptide repeat protein</fullName>
    </submittedName>
</protein>
<proteinExistence type="predicted"/>
<keyword evidence="2" id="KW-1133">Transmembrane helix</keyword>
<sequence>MDFLFTGYRDPIFGLIILITAVLLIIVLSYFWGILLSKNKQKIIDKFLQKFERESDDTSAIFNALSTLKSHDLIKVGDALAKNGDWDNAVLMYLQALKKEANLRENLLKKLGLAYIKTGFFERAKDAYMQLLATSPRDEQALKDLIFIQEKLRDFKACFECCDVLYAQGIDVSELRAYLQGLQITYESISLAQKIELLSQIKPRTPFIKRLILELKITGFLGVNEEDLPPLEICIDLLDEKMLFLIQNDESQNAFLIELLKLAKGQNISAKLAFDYECKNCALSYPVFFNRCPNCMQANSVMIKAKIIQGKKANE</sequence>
<feature type="transmembrane region" description="Helical" evidence="2">
    <location>
        <begin position="12"/>
        <end position="36"/>
    </location>
</feature>
<keyword evidence="1" id="KW-0802">TPR repeat</keyword>
<evidence type="ECO:0000256" key="2">
    <source>
        <dbReference type="SAM" id="Phobius"/>
    </source>
</evidence>
<dbReference type="InterPro" id="IPR011990">
    <property type="entry name" value="TPR-like_helical_dom_sf"/>
</dbReference>